<feature type="domain" description="EGF-like" evidence="4">
    <location>
        <begin position="507"/>
        <end position="544"/>
    </location>
</feature>
<feature type="disulfide bond" evidence="1">
    <location>
        <begin position="534"/>
        <end position="543"/>
    </location>
</feature>
<dbReference type="EMBL" id="ONZQ02000003">
    <property type="protein sequence ID" value="SPO00178.1"/>
    <property type="molecule type" value="Genomic_DNA"/>
</dbReference>
<evidence type="ECO:0000256" key="3">
    <source>
        <dbReference type="SAM" id="Phobius"/>
    </source>
</evidence>
<comment type="caution">
    <text evidence="1">Lacks conserved residue(s) required for the propagation of feature annotation.</text>
</comment>
<gene>
    <name evidence="5" type="ORF">DNG_03027</name>
</gene>
<organism evidence="5 6">
    <name type="scientific">Cephalotrichum gorgonifer</name>
    <dbReference type="NCBI Taxonomy" id="2041049"/>
    <lineage>
        <taxon>Eukaryota</taxon>
        <taxon>Fungi</taxon>
        <taxon>Dikarya</taxon>
        <taxon>Ascomycota</taxon>
        <taxon>Pezizomycotina</taxon>
        <taxon>Sordariomycetes</taxon>
        <taxon>Hypocreomycetidae</taxon>
        <taxon>Microascales</taxon>
        <taxon>Microascaceae</taxon>
        <taxon>Cephalotrichum</taxon>
    </lineage>
</organism>
<dbReference type="PROSITE" id="PS01186">
    <property type="entry name" value="EGF_2"/>
    <property type="match status" value="1"/>
</dbReference>
<feature type="transmembrane region" description="Helical" evidence="3">
    <location>
        <begin position="467"/>
        <end position="489"/>
    </location>
</feature>
<feature type="region of interest" description="Disordered" evidence="2">
    <location>
        <begin position="370"/>
        <end position="393"/>
    </location>
</feature>
<keyword evidence="6" id="KW-1185">Reference proteome</keyword>
<dbReference type="PANTHER" id="PTHR17178:SF0">
    <property type="entry name" value="SERGLYCIN"/>
    <property type="match status" value="1"/>
</dbReference>
<evidence type="ECO:0000313" key="6">
    <source>
        <dbReference type="Proteomes" id="UP001187682"/>
    </source>
</evidence>
<feature type="region of interest" description="Disordered" evidence="2">
    <location>
        <begin position="687"/>
        <end position="708"/>
    </location>
</feature>
<feature type="compositionally biased region" description="Low complexity" evidence="2">
    <location>
        <begin position="116"/>
        <end position="126"/>
    </location>
</feature>
<evidence type="ECO:0000259" key="4">
    <source>
        <dbReference type="PROSITE" id="PS50026"/>
    </source>
</evidence>
<feature type="compositionally biased region" description="Pro residues" evidence="2">
    <location>
        <begin position="141"/>
        <end position="155"/>
    </location>
</feature>
<keyword evidence="1" id="KW-1015">Disulfide bond</keyword>
<dbReference type="InterPro" id="IPR000742">
    <property type="entry name" value="EGF"/>
</dbReference>
<dbReference type="Proteomes" id="UP001187682">
    <property type="component" value="Unassembled WGS sequence"/>
</dbReference>
<keyword evidence="3" id="KW-0472">Membrane</keyword>
<name>A0AAE8MW60_9PEZI</name>
<sequence length="816" mass="85680">MVRGDRRGGPTAIPRPQALQNRTGPIGDSISRPTQIPQWPLRGGPIVPISGPSDPESNQQTTARSQPPQRPPRPSRVPSILDSSRVQDPTPVFQYQAKSVAEPDTEFNSSIPPTPSSTQTLSSTASIPDFPMPGAPGASAMPPPRRSVTLGPPPSSRRGASSFYSNVSFVSPIPEESPRIRSYTSLASSAAMPESWGSSLREDSSPGLPDDTDGDVVGVTSDGDGSKIVRSASLGKMAKPQIVMNKGGLGSGISQRPDRTAAQENPFADATGLAEASSSESLRGAPESSTPAGFAAAGYGDPAQPPRRAAASPQPDISYNRLSAIRQPPRLDMEAVEKANARGSMTSLPELIRRATRLAGMIDRGKRPASRFEDLDYPDEKARGGYSDQFSSGDDRYQSGLSDMLAAFPPPAQARASRPGSWFRGSAGSWPLSPPNAQGNAQQDPGVQTRDAPETAKGKRKYCGLPLWALIIVVILIVGIIAAAIFVPLQFFVFNNRNGGGPFGGTALEQCRSQLSCRNGGTNVVTRDVCSCICTNGFTGVNCDSAGSAGCTTTRLVNMDDNPNIDNVTLGQAIPRLITGAQGNFSVPLSGTTILARFNTGSLSCTAQNSLVTFDGRSVRPGAAAQALIQEEDASIDSVAQGAIFVSISVITVFPEPTSVSGVPNGGFRTIPSPNKNFISPGTTTTTVTETLSSPPTRATATNTPTTGTPNAFTIDEVVLDFARVAVLFILQENGIADASRAQAVLQRFFTSADTNSRSAEQAMNIDLENGNTIDLVNLRIDAGTGVFGGTAAAKRSLDSSPLIRPRGCRQFARHK</sequence>
<keyword evidence="3" id="KW-0812">Transmembrane</keyword>
<keyword evidence="3" id="KW-1133">Transmembrane helix</keyword>
<proteinExistence type="predicted"/>
<reference evidence="5" key="1">
    <citation type="submission" date="2018-03" db="EMBL/GenBank/DDBJ databases">
        <authorList>
            <person name="Guldener U."/>
        </authorList>
    </citation>
    <scope>NUCLEOTIDE SEQUENCE</scope>
</reference>
<feature type="region of interest" description="Disordered" evidence="2">
    <location>
        <begin position="411"/>
        <end position="455"/>
    </location>
</feature>
<dbReference type="PROSITE" id="PS50026">
    <property type="entry name" value="EGF_3"/>
    <property type="match status" value="1"/>
</dbReference>
<dbReference type="AlphaFoldDB" id="A0AAE8MW60"/>
<feature type="region of interest" description="Disordered" evidence="2">
    <location>
        <begin position="1"/>
        <end position="329"/>
    </location>
</feature>
<protein>
    <recommendedName>
        <fullName evidence="4">EGF-like domain-containing protein</fullName>
    </recommendedName>
</protein>
<feature type="compositionally biased region" description="Basic and acidic residues" evidence="2">
    <location>
        <begin position="370"/>
        <end position="383"/>
    </location>
</feature>
<evidence type="ECO:0000313" key="5">
    <source>
        <dbReference type="EMBL" id="SPO00178.1"/>
    </source>
</evidence>
<dbReference type="PANTHER" id="PTHR17178">
    <property type="entry name" value="SECRETORY GRANULE PROTEOGLYCAN CORE PROTEIN"/>
    <property type="match status" value="1"/>
</dbReference>
<feature type="compositionally biased region" description="Polar residues" evidence="2">
    <location>
        <begin position="435"/>
        <end position="446"/>
    </location>
</feature>
<dbReference type="PROSITE" id="PS00022">
    <property type="entry name" value="EGF_1"/>
    <property type="match status" value="1"/>
</dbReference>
<evidence type="ECO:0000256" key="2">
    <source>
        <dbReference type="SAM" id="MobiDB-lite"/>
    </source>
</evidence>
<feature type="compositionally biased region" description="Low complexity" evidence="2">
    <location>
        <begin position="306"/>
        <end position="315"/>
    </location>
</feature>
<evidence type="ECO:0000256" key="1">
    <source>
        <dbReference type="PROSITE-ProRule" id="PRU00076"/>
    </source>
</evidence>
<comment type="caution">
    <text evidence="5">The sequence shown here is derived from an EMBL/GenBank/DDBJ whole genome shotgun (WGS) entry which is preliminary data.</text>
</comment>
<accession>A0AAE8MW60</accession>
<keyword evidence="1" id="KW-0245">EGF-like domain</keyword>
<dbReference type="CDD" id="cd00054">
    <property type="entry name" value="EGF_CA"/>
    <property type="match status" value="1"/>
</dbReference>
<feature type="compositionally biased region" description="Polar residues" evidence="2">
    <location>
        <begin position="276"/>
        <end position="291"/>
    </location>
</feature>